<dbReference type="EMBL" id="JANUCP010000006">
    <property type="protein sequence ID" value="MCS3920661.1"/>
    <property type="molecule type" value="Genomic_DNA"/>
</dbReference>
<keyword evidence="2" id="KW-0812">Transmembrane</keyword>
<evidence type="ECO:0000313" key="4">
    <source>
        <dbReference type="EMBL" id="MCS3920661.1"/>
    </source>
</evidence>
<proteinExistence type="predicted"/>
<evidence type="ECO:0000256" key="1">
    <source>
        <dbReference type="SAM" id="Coils"/>
    </source>
</evidence>
<feature type="domain" description="DUF4349" evidence="3">
    <location>
        <begin position="112"/>
        <end position="319"/>
    </location>
</feature>
<gene>
    <name evidence="4" type="ORF">M2350_003096</name>
</gene>
<evidence type="ECO:0000256" key="2">
    <source>
        <dbReference type="SAM" id="Phobius"/>
    </source>
</evidence>
<reference evidence="4 5" key="1">
    <citation type="submission" date="2022-08" db="EMBL/GenBank/DDBJ databases">
        <title>Bacterial and archaeal communities from various locations to study Microbial Dark Matter (Phase II).</title>
        <authorList>
            <person name="Stepanauskas R."/>
        </authorList>
    </citation>
    <scope>NUCLEOTIDE SEQUENCE [LARGE SCALE GENOMIC DNA]</scope>
    <source>
        <strain evidence="4 5">PD1</strain>
    </source>
</reference>
<sequence length="338" mass="38086">MGKHKAWLIWLLAGVSMLGILIALAVYYTTRLHEEIVYHEEAKFPTPKPPIVSSVTTAKRAAEEVYAPRDIDIPHPPLVGAPMGGPAAPTSAIGEQPTPLTPPTAIKVALTRKLIRDAWLTLLVQDVPKVAQQVRQVAEEFDGYVAESSQTRKPDGSWSAILTLRVPSENYHKALSRLQQLGQVDDLREQVQDVTEEFVDLEARLRNLKRSEQHLLELLKRTGKVSELLQVEKELSFRRQEIERLEGRLRYLSHQVDFSTIHVTLNEFRPRPVPETAFSLPKVFADAFRTVVLILRGALVVAVWVLVFGIIWVPLSVIGWFSVRKLRHMRKVAASGSE</sequence>
<dbReference type="Proteomes" id="UP001204798">
    <property type="component" value="Unassembled WGS sequence"/>
</dbReference>
<dbReference type="InterPro" id="IPR025645">
    <property type="entry name" value="DUF4349"/>
</dbReference>
<protein>
    <recommendedName>
        <fullName evidence="3">DUF4349 domain-containing protein</fullName>
    </recommendedName>
</protein>
<keyword evidence="2" id="KW-0472">Membrane</keyword>
<dbReference type="Pfam" id="PF14257">
    <property type="entry name" value="DUF4349"/>
    <property type="match status" value="1"/>
</dbReference>
<comment type="caution">
    <text evidence="4">The sequence shown here is derived from an EMBL/GenBank/DDBJ whole genome shotgun (WGS) entry which is preliminary data.</text>
</comment>
<feature type="transmembrane region" description="Helical" evidence="2">
    <location>
        <begin position="7"/>
        <end position="28"/>
    </location>
</feature>
<evidence type="ECO:0000259" key="3">
    <source>
        <dbReference type="Pfam" id="PF14257"/>
    </source>
</evidence>
<feature type="coiled-coil region" evidence="1">
    <location>
        <begin position="177"/>
        <end position="248"/>
    </location>
</feature>
<name>A0ABT2ERV0_9BACT</name>
<evidence type="ECO:0000313" key="5">
    <source>
        <dbReference type="Proteomes" id="UP001204798"/>
    </source>
</evidence>
<keyword evidence="2" id="KW-1133">Transmembrane helix</keyword>
<keyword evidence="5" id="KW-1185">Reference proteome</keyword>
<organism evidence="4 5">
    <name type="scientific">Candidatus Fervidibacter sacchari</name>
    <dbReference type="NCBI Taxonomy" id="1448929"/>
    <lineage>
        <taxon>Bacteria</taxon>
        <taxon>Candidatus Fervidibacterota</taxon>
        <taxon>Candidatus Fervidibacter</taxon>
    </lineage>
</organism>
<accession>A0ABT2ERV0</accession>
<dbReference type="RefSeq" id="WP_259100610.1">
    <property type="nucleotide sequence ID" value="NZ_CP130454.1"/>
</dbReference>
<keyword evidence="1" id="KW-0175">Coiled coil</keyword>
<feature type="transmembrane region" description="Helical" evidence="2">
    <location>
        <begin position="298"/>
        <end position="321"/>
    </location>
</feature>